<keyword evidence="3" id="KW-1185">Reference proteome</keyword>
<dbReference type="RefSeq" id="WP_012373795.1">
    <property type="nucleotide sequence ID" value="NC_010571.1"/>
</dbReference>
<dbReference type="OrthoDB" id="196738at2"/>
<dbReference type="AlphaFoldDB" id="B1ZXN5"/>
<dbReference type="HOGENOM" id="CLU_120447_1_0_0"/>
<dbReference type="Pfam" id="PF14376">
    <property type="entry name" value="Haem_bd"/>
    <property type="match status" value="1"/>
</dbReference>
<gene>
    <name evidence="2" type="ordered locus">Oter_0969</name>
</gene>
<dbReference type="SMART" id="SM01235">
    <property type="entry name" value="Haem_bd"/>
    <property type="match status" value="1"/>
</dbReference>
<evidence type="ECO:0000313" key="3">
    <source>
        <dbReference type="Proteomes" id="UP000007013"/>
    </source>
</evidence>
<dbReference type="GO" id="GO:0020037">
    <property type="term" value="F:heme binding"/>
    <property type="evidence" value="ECO:0007669"/>
    <property type="project" value="InterPro"/>
</dbReference>
<feature type="domain" description="Haem-binding" evidence="1">
    <location>
        <begin position="13"/>
        <end position="149"/>
    </location>
</feature>
<dbReference type="KEGG" id="ote:Oter_0969"/>
<sequence>MKPLTRKILVVLALVLVGLQFVRPALTTTNVAPDAIDVTALHPTSAEVKSILARACYDCHSDQTRYPWYAQVQPAGWWLASHVKDGRRHLNFSQFGTYSPDRAAHKIESLIEEVEEHEMPLRSYTWLHPDARLSDTEVKALVAWAKSIQSTLPPP</sequence>
<evidence type="ECO:0000259" key="1">
    <source>
        <dbReference type="SMART" id="SM01235"/>
    </source>
</evidence>
<dbReference type="InterPro" id="IPR025992">
    <property type="entry name" value="Haem-bd"/>
</dbReference>
<dbReference type="eggNOG" id="COG2010">
    <property type="taxonomic scope" value="Bacteria"/>
</dbReference>
<accession>B1ZXN5</accession>
<organism evidence="2 3">
    <name type="scientific">Opitutus terrae (strain DSM 11246 / JCM 15787 / PB90-1)</name>
    <dbReference type="NCBI Taxonomy" id="452637"/>
    <lineage>
        <taxon>Bacteria</taxon>
        <taxon>Pseudomonadati</taxon>
        <taxon>Verrucomicrobiota</taxon>
        <taxon>Opitutia</taxon>
        <taxon>Opitutales</taxon>
        <taxon>Opitutaceae</taxon>
        <taxon>Opitutus</taxon>
    </lineage>
</organism>
<dbReference type="InterPro" id="IPR036909">
    <property type="entry name" value="Cyt_c-like_dom_sf"/>
</dbReference>
<evidence type="ECO:0000313" key="2">
    <source>
        <dbReference type="EMBL" id="ACB74257.1"/>
    </source>
</evidence>
<protein>
    <recommendedName>
        <fullName evidence="1">Haem-binding domain-containing protein</fullName>
    </recommendedName>
</protein>
<dbReference type="Proteomes" id="UP000007013">
    <property type="component" value="Chromosome"/>
</dbReference>
<dbReference type="EMBL" id="CP001032">
    <property type="protein sequence ID" value="ACB74257.1"/>
    <property type="molecule type" value="Genomic_DNA"/>
</dbReference>
<dbReference type="SUPFAM" id="SSF46626">
    <property type="entry name" value="Cytochrome c"/>
    <property type="match status" value="1"/>
</dbReference>
<proteinExistence type="predicted"/>
<dbReference type="GO" id="GO:0009055">
    <property type="term" value="F:electron transfer activity"/>
    <property type="evidence" value="ECO:0007669"/>
    <property type="project" value="InterPro"/>
</dbReference>
<dbReference type="STRING" id="452637.Oter_0969"/>
<name>B1ZXN5_OPITP</name>
<reference evidence="2 3" key="1">
    <citation type="journal article" date="2011" name="J. Bacteriol.">
        <title>Genome sequence of the verrucomicrobium Opitutus terrae PB90-1, an abundant inhabitant of rice paddy soil ecosystems.</title>
        <authorList>
            <person name="van Passel M.W."/>
            <person name="Kant R."/>
            <person name="Palva A."/>
            <person name="Copeland A."/>
            <person name="Lucas S."/>
            <person name="Lapidus A."/>
            <person name="Glavina del Rio T."/>
            <person name="Pitluck S."/>
            <person name="Goltsman E."/>
            <person name="Clum A."/>
            <person name="Sun H."/>
            <person name="Schmutz J."/>
            <person name="Larimer F.W."/>
            <person name="Land M.L."/>
            <person name="Hauser L."/>
            <person name="Kyrpides N."/>
            <person name="Mikhailova N."/>
            <person name="Richardson P.P."/>
            <person name="Janssen P.H."/>
            <person name="de Vos W.M."/>
            <person name="Smidt H."/>
        </authorList>
    </citation>
    <scope>NUCLEOTIDE SEQUENCE [LARGE SCALE GENOMIC DNA]</scope>
    <source>
        <strain evidence="3">DSM 11246 / JCM 15787 / PB90-1</strain>
    </source>
</reference>